<reference evidence="1 2" key="1">
    <citation type="submission" date="2021-04" db="EMBL/GenBank/DDBJ databases">
        <title>Whole genome sequence analysis of a thiophenic sulfur metabolizing bacteria.</title>
        <authorList>
            <person name="Akhtar N."/>
            <person name="Akram J."/>
            <person name="Aslam A."/>
        </authorList>
    </citation>
    <scope>NUCLEOTIDE SEQUENCE [LARGE SCALE GENOMIC DNA]</scope>
    <source>
        <strain evidence="1 2">3OW</strain>
    </source>
</reference>
<dbReference type="RefSeq" id="WP_212554122.1">
    <property type="nucleotide sequence ID" value="NZ_JAGXOE010000034.1"/>
</dbReference>
<accession>A0ABS5NDS5</accession>
<protein>
    <submittedName>
        <fullName evidence="1">Uncharacterized protein</fullName>
    </submittedName>
</protein>
<gene>
    <name evidence="1" type="ORF">KFZ73_14290</name>
</gene>
<name>A0ABS5NDS5_TSUPA</name>
<organism evidence="1 2">
    <name type="scientific">Tsukamurella paurometabola</name>
    <name type="common">Corynebacterium paurometabolum</name>
    <dbReference type="NCBI Taxonomy" id="2061"/>
    <lineage>
        <taxon>Bacteria</taxon>
        <taxon>Bacillati</taxon>
        <taxon>Actinomycetota</taxon>
        <taxon>Actinomycetes</taxon>
        <taxon>Mycobacteriales</taxon>
        <taxon>Tsukamurellaceae</taxon>
        <taxon>Tsukamurella</taxon>
    </lineage>
</organism>
<sequence length="84" mass="9541">MHDPKRTIDYWNADQCMVKLWSSLYELIWSGSDREFVREFLDPSAWQVTVGRLDSAPAVPNPSYVVGGLGWVSPAAGLRMEVKR</sequence>
<dbReference type="Proteomes" id="UP000676853">
    <property type="component" value="Unassembled WGS sequence"/>
</dbReference>
<keyword evidence="2" id="KW-1185">Reference proteome</keyword>
<dbReference type="EMBL" id="JAGXOE010000034">
    <property type="protein sequence ID" value="MBS4102403.1"/>
    <property type="molecule type" value="Genomic_DNA"/>
</dbReference>
<evidence type="ECO:0000313" key="1">
    <source>
        <dbReference type="EMBL" id="MBS4102403.1"/>
    </source>
</evidence>
<evidence type="ECO:0000313" key="2">
    <source>
        <dbReference type="Proteomes" id="UP000676853"/>
    </source>
</evidence>
<comment type="caution">
    <text evidence="1">The sequence shown here is derived from an EMBL/GenBank/DDBJ whole genome shotgun (WGS) entry which is preliminary data.</text>
</comment>
<proteinExistence type="predicted"/>